<organism evidence="1 2">
    <name type="scientific">Mesomycoplasma lagogenitalium</name>
    <dbReference type="NCBI Taxonomy" id="171286"/>
    <lineage>
        <taxon>Bacteria</taxon>
        <taxon>Bacillati</taxon>
        <taxon>Mycoplasmatota</taxon>
        <taxon>Mycoplasmoidales</taxon>
        <taxon>Metamycoplasmataceae</taxon>
        <taxon>Mesomycoplasma</taxon>
    </lineage>
</organism>
<gene>
    <name evidence="1" type="ORF">QEG99_01225</name>
</gene>
<dbReference type="InterPro" id="IPR029056">
    <property type="entry name" value="Ribokinase-like"/>
</dbReference>
<dbReference type="Gene3D" id="3.40.1190.20">
    <property type="match status" value="1"/>
</dbReference>
<dbReference type="Proteomes" id="UP001179842">
    <property type="component" value="Chromosome"/>
</dbReference>
<dbReference type="EMBL" id="CP122979">
    <property type="protein sequence ID" value="WGI36890.1"/>
    <property type="molecule type" value="Genomic_DNA"/>
</dbReference>
<keyword evidence="1" id="KW-0808">Transferase</keyword>
<protein>
    <submittedName>
        <fullName evidence="1">PfkB family carbohydrate kinase</fullName>
    </submittedName>
</protein>
<evidence type="ECO:0000313" key="1">
    <source>
        <dbReference type="EMBL" id="WGI36890.1"/>
    </source>
</evidence>
<accession>A0ABY8LUH7</accession>
<proteinExistence type="predicted"/>
<reference evidence="1" key="1">
    <citation type="submission" date="2023-04" db="EMBL/GenBank/DDBJ databases">
        <title>Completed genome of Mycoplasma lagogenitalium type strain 12MS.</title>
        <authorList>
            <person name="Spergser J."/>
        </authorList>
    </citation>
    <scope>NUCLEOTIDE SEQUENCE</scope>
    <source>
        <strain evidence="1">12MS</strain>
    </source>
</reference>
<dbReference type="GO" id="GO:0016301">
    <property type="term" value="F:kinase activity"/>
    <property type="evidence" value="ECO:0007669"/>
    <property type="project" value="UniProtKB-KW"/>
</dbReference>
<sequence>MNKNNIYANFLGTIGLDEYTKIIKNEFIKRNLNTKYLFVVENKKTLINETIIDKKGQKSLSVIKTDNKPVDFSVKNIYFDILILPSFITYFDEALHDKYLKFIEKAVEEEKISLFSPSIQKEWISENDYNFIEKIQFFIAKSTITFLSVNDAISLTKKENLNEAIRDIREWKYRYLIILAKEEIFIMDKKHDEVRIVEAPKIKKYEYEQFNDVLISFIALYLVENNETLETLSKEKIKNYATKSLIGAALSSSRKWTIENVVSIEQIEKKQKELNNKKEV</sequence>
<dbReference type="SUPFAM" id="SSF53613">
    <property type="entry name" value="Ribokinase-like"/>
    <property type="match status" value="1"/>
</dbReference>
<keyword evidence="2" id="KW-1185">Reference proteome</keyword>
<keyword evidence="1" id="KW-0418">Kinase</keyword>
<name>A0ABY8LUH7_9BACT</name>
<evidence type="ECO:0000313" key="2">
    <source>
        <dbReference type="Proteomes" id="UP001179842"/>
    </source>
</evidence>
<dbReference type="RefSeq" id="WP_280102193.1">
    <property type="nucleotide sequence ID" value="NZ_CP122979.1"/>
</dbReference>